<dbReference type="EMBL" id="LAZR01003392">
    <property type="protein sequence ID" value="KKN18827.1"/>
    <property type="molecule type" value="Genomic_DNA"/>
</dbReference>
<comment type="caution">
    <text evidence="1">The sequence shown here is derived from an EMBL/GenBank/DDBJ whole genome shotgun (WGS) entry which is preliminary data.</text>
</comment>
<name>A0A0F9P368_9ZZZZ</name>
<proteinExistence type="predicted"/>
<dbReference type="AlphaFoldDB" id="A0A0F9P368"/>
<accession>A0A0F9P368</accession>
<reference evidence="1" key="1">
    <citation type="journal article" date="2015" name="Nature">
        <title>Complex archaea that bridge the gap between prokaryotes and eukaryotes.</title>
        <authorList>
            <person name="Spang A."/>
            <person name="Saw J.H."/>
            <person name="Jorgensen S.L."/>
            <person name="Zaremba-Niedzwiedzka K."/>
            <person name="Martijn J."/>
            <person name="Lind A.E."/>
            <person name="van Eijk R."/>
            <person name="Schleper C."/>
            <person name="Guy L."/>
            <person name="Ettema T.J."/>
        </authorList>
    </citation>
    <scope>NUCLEOTIDE SEQUENCE</scope>
</reference>
<gene>
    <name evidence="1" type="ORF">LCGC14_0952010</name>
</gene>
<evidence type="ECO:0000313" key="1">
    <source>
        <dbReference type="EMBL" id="KKN18827.1"/>
    </source>
</evidence>
<sequence>MSRSKIWENLRVNLKDRAKKAKGEIDDSYLDKKFYRDTNGKFFPCKWCGEYMYIHDLNRKKRKILLSCTGDECLGNADLSESWRRAKLRQMGYDPDRMLGPQKIITKHKTSFNYFDEKGYV</sequence>
<organism evidence="1">
    <name type="scientific">marine sediment metagenome</name>
    <dbReference type="NCBI Taxonomy" id="412755"/>
    <lineage>
        <taxon>unclassified sequences</taxon>
        <taxon>metagenomes</taxon>
        <taxon>ecological metagenomes</taxon>
    </lineage>
</organism>
<protein>
    <submittedName>
        <fullName evidence="1">Uncharacterized protein</fullName>
    </submittedName>
</protein>